<dbReference type="Gene3D" id="3.90.550.10">
    <property type="entry name" value="Spore Coat Polysaccharide Biosynthesis Protein SpsA, Chain A"/>
    <property type="match status" value="1"/>
</dbReference>
<accession>A0ABU9L4U7</accession>
<evidence type="ECO:0000313" key="2">
    <source>
        <dbReference type="EMBL" id="MEL4457168.1"/>
    </source>
</evidence>
<dbReference type="GO" id="GO:0016757">
    <property type="term" value="F:glycosyltransferase activity"/>
    <property type="evidence" value="ECO:0007669"/>
    <property type="project" value="UniProtKB-KW"/>
</dbReference>
<keyword evidence="2" id="KW-0808">Transferase</keyword>
<keyword evidence="2" id="KW-0328">Glycosyltransferase</keyword>
<dbReference type="SUPFAM" id="SSF53448">
    <property type="entry name" value="Nucleotide-diphospho-sugar transferases"/>
    <property type="match status" value="1"/>
</dbReference>
<dbReference type="CDD" id="cd00761">
    <property type="entry name" value="Glyco_tranf_GTA_type"/>
    <property type="match status" value="1"/>
</dbReference>
<evidence type="ECO:0000259" key="1">
    <source>
        <dbReference type="Pfam" id="PF00535"/>
    </source>
</evidence>
<gene>
    <name evidence="2" type="ORF">AABB81_14770</name>
</gene>
<protein>
    <submittedName>
        <fullName evidence="2">Glycosyltransferase family A protein</fullName>
        <ecNumber evidence="2">2.4.-.-</ecNumber>
    </submittedName>
</protein>
<dbReference type="PANTHER" id="PTHR43685">
    <property type="entry name" value="GLYCOSYLTRANSFERASE"/>
    <property type="match status" value="1"/>
</dbReference>
<dbReference type="Pfam" id="PF00535">
    <property type="entry name" value="Glycos_transf_2"/>
    <property type="match status" value="1"/>
</dbReference>
<keyword evidence="3" id="KW-1185">Reference proteome</keyword>
<feature type="domain" description="Glycosyltransferase 2-like" evidence="1">
    <location>
        <begin position="7"/>
        <end position="108"/>
    </location>
</feature>
<dbReference type="InterPro" id="IPR001173">
    <property type="entry name" value="Glyco_trans_2-like"/>
</dbReference>
<dbReference type="EMBL" id="JBCDNA010000003">
    <property type="protein sequence ID" value="MEL4457168.1"/>
    <property type="molecule type" value="Genomic_DNA"/>
</dbReference>
<evidence type="ECO:0000313" key="3">
    <source>
        <dbReference type="Proteomes" id="UP001474120"/>
    </source>
</evidence>
<sequence>MNNYYFTVFTPSYNRRHTLTRLYKSLEEQSFKNFEWLILDDGSDDGTKELIEGLKRNATFPIRYKWVTNRGKHKVKNIGVKEAHGLFFFNIDSDDWLEPHTLERFKYHYESIPEESRSQFSGVAGLTRFAGKGVTGKAGDLNGIKNPEDIMDTDMISIREKYKVRGEKCGCHLTSVMRKFPWPEFDNEKFSPEALIWRRMAKEKYLVRYVNEIYRNQEIQKGGLSDPKMLLKRIVYNPKGEVLRQNEEIPIVATFQKRIRAVISYSRCSFHARYSLRRMVTHCNNKKLLVVGIPVGFLIYLNDKRKLGKEHI</sequence>
<dbReference type="RefSeq" id="WP_342161328.1">
    <property type="nucleotide sequence ID" value="NZ_JBCDNA010000003.1"/>
</dbReference>
<dbReference type="PANTHER" id="PTHR43685:SF2">
    <property type="entry name" value="GLYCOSYLTRANSFERASE 2-LIKE DOMAIN-CONTAINING PROTEIN"/>
    <property type="match status" value="1"/>
</dbReference>
<reference evidence="2 3" key="1">
    <citation type="submission" date="2024-04" db="EMBL/GenBank/DDBJ databases">
        <title>whole genome sequencing of Lutimonas vermicola strain IMCC1616.</title>
        <authorList>
            <person name="Bae S.S."/>
        </authorList>
    </citation>
    <scope>NUCLEOTIDE SEQUENCE [LARGE SCALE GENOMIC DNA]</scope>
    <source>
        <strain evidence="2 3">IMCC1616</strain>
    </source>
</reference>
<organism evidence="2 3">
    <name type="scientific">Lutimonas vermicola</name>
    <dbReference type="NCBI Taxonomy" id="414288"/>
    <lineage>
        <taxon>Bacteria</taxon>
        <taxon>Pseudomonadati</taxon>
        <taxon>Bacteroidota</taxon>
        <taxon>Flavobacteriia</taxon>
        <taxon>Flavobacteriales</taxon>
        <taxon>Flavobacteriaceae</taxon>
        <taxon>Lutimonas</taxon>
    </lineage>
</organism>
<dbReference type="Proteomes" id="UP001474120">
    <property type="component" value="Unassembled WGS sequence"/>
</dbReference>
<dbReference type="InterPro" id="IPR050834">
    <property type="entry name" value="Glycosyltransf_2"/>
</dbReference>
<name>A0ABU9L4U7_9FLAO</name>
<comment type="caution">
    <text evidence="2">The sequence shown here is derived from an EMBL/GenBank/DDBJ whole genome shotgun (WGS) entry which is preliminary data.</text>
</comment>
<dbReference type="InterPro" id="IPR029044">
    <property type="entry name" value="Nucleotide-diphossugar_trans"/>
</dbReference>
<dbReference type="EC" id="2.4.-.-" evidence="2"/>
<proteinExistence type="predicted"/>